<sequence length="250" mass="27055">MPGRNGVHRREGSPPPATSHRCEDLAESTLLGLRSQAVSKSLPSCLFGFRRDRSRAWSGWCECRYVVMQPLRLAGGHAVQRNSQGLASEVRVRGRRLPKRFKRESLHLHALDHLEGVLGAPDAFAEGVLPIRVPLHEGRARDVGNAPSGAAAAAGSVRAAAAVRRVSRRARGAGRSRISAPVQDECHGRAWRWMRSRRRSTAASASGRWTAAMVVSKCGDDPRSGTKAIPGMGKSRRSSGRRLTHSPAAT</sequence>
<name>A0A9X8N8S2_9ACTN</name>
<dbReference type="AlphaFoldDB" id="A0A9X8N8S2"/>
<evidence type="ECO:0000256" key="1">
    <source>
        <dbReference type="SAM" id="MobiDB-lite"/>
    </source>
</evidence>
<protein>
    <submittedName>
        <fullName evidence="2">Uncharacterized protein</fullName>
    </submittedName>
</protein>
<comment type="caution">
    <text evidence="2">The sequence shown here is derived from an EMBL/GenBank/DDBJ whole genome shotgun (WGS) entry which is preliminary data.</text>
</comment>
<accession>A0A9X8N8S2</accession>
<dbReference type="Proteomes" id="UP000184388">
    <property type="component" value="Unassembled WGS sequence"/>
</dbReference>
<feature type="region of interest" description="Disordered" evidence="1">
    <location>
        <begin position="216"/>
        <end position="250"/>
    </location>
</feature>
<feature type="compositionally biased region" description="Basic residues" evidence="1">
    <location>
        <begin position="234"/>
        <end position="244"/>
    </location>
</feature>
<evidence type="ECO:0000313" key="3">
    <source>
        <dbReference type="Proteomes" id="UP000184388"/>
    </source>
</evidence>
<dbReference type="EMBL" id="FRBK01000031">
    <property type="protein sequence ID" value="SHN29843.1"/>
    <property type="molecule type" value="Genomic_DNA"/>
</dbReference>
<reference evidence="3" key="1">
    <citation type="submission" date="2016-11" db="EMBL/GenBank/DDBJ databases">
        <authorList>
            <person name="Jaros S."/>
            <person name="Januszkiewicz K."/>
            <person name="Wedrychowicz H."/>
        </authorList>
    </citation>
    <scope>NUCLEOTIDE SEQUENCE [LARGE SCALE GENOMIC DNA]</scope>
    <source>
        <strain evidence="3">CGMCC 4.3555</strain>
    </source>
</reference>
<organism evidence="2 3">
    <name type="scientific">Streptomyces yunnanensis</name>
    <dbReference type="NCBI Taxonomy" id="156453"/>
    <lineage>
        <taxon>Bacteria</taxon>
        <taxon>Bacillati</taxon>
        <taxon>Actinomycetota</taxon>
        <taxon>Actinomycetes</taxon>
        <taxon>Kitasatosporales</taxon>
        <taxon>Streptomycetaceae</taxon>
        <taxon>Streptomyces</taxon>
    </lineage>
</organism>
<gene>
    <name evidence="2" type="ORF">SAMN05216268_13158</name>
</gene>
<evidence type="ECO:0000313" key="2">
    <source>
        <dbReference type="EMBL" id="SHN29843.1"/>
    </source>
</evidence>
<feature type="region of interest" description="Disordered" evidence="1">
    <location>
        <begin position="1"/>
        <end position="21"/>
    </location>
</feature>
<proteinExistence type="predicted"/>